<keyword evidence="9" id="KW-1185">Reference proteome</keyword>
<feature type="binding site" evidence="6">
    <location>
        <position position="172"/>
    </location>
    <ligand>
        <name>substrate</name>
    </ligand>
</feature>
<dbReference type="SUPFAM" id="SSF75304">
    <property type="entry name" value="Amidase signature (AS) enzymes"/>
    <property type="match status" value="1"/>
</dbReference>
<comment type="catalytic activity">
    <reaction evidence="1">
        <text>a monocarboxylic acid amide + H2O = a monocarboxylate + NH4(+)</text>
        <dbReference type="Rhea" id="RHEA:12020"/>
        <dbReference type="ChEBI" id="CHEBI:15377"/>
        <dbReference type="ChEBI" id="CHEBI:28938"/>
        <dbReference type="ChEBI" id="CHEBI:35757"/>
        <dbReference type="ChEBI" id="CHEBI:83628"/>
        <dbReference type="EC" id="3.5.1.4"/>
    </reaction>
</comment>
<dbReference type="InterPro" id="IPR020556">
    <property type="entry name" value="Amidase_CS"/>
</dbReference>
<dbReference type="PANTHER" id="PTHR45847">
    <property type="entry name" value="FATTY ACID AMIDE HYDROLASE"/>
    <property type="match status" value="1"/>
</dbReference>
<dbReference type="GO" id="GO:0017064">
    <property type="term" value="F:fatty acid amide hydrolase activity"/>
    <property type="evidence" value="ECO:0007669"/>
    <property type="project" value="TreeGrafter"/>
</dbReference>
<dbReference type="PANTHER" id="PTHR45847:SF6">
    <property type="entry name" value="FATTY ACID AMIDE HYDROLASE"/>
    <property type="match status" value="1"/>
</dbReference>
<proteinExistence type="inferred from homology"/>
<evidence type="ECO:0000256" key="4">
    <source>
        <dbReference type="ARBA" id="ARBA00022801"/>
    </source>
</evidence>
<dbReference type="AlphaFoldDB" id="A0A5C5FV89"/>
<dbReference type="STRING" id="5288.A0A5C5FV89"/>
<dbReference type="Gene3D" id="3.90.1300.10">
    <property type="entry name" value="Amidase signature (AS) domain"/>
    <property type="match status" value="1"/>
</dbReference>
<evidence type="ECO:0000256" key="3">
    <source>
        <dbReference type="ARBA" id="ARBA00012922"/>
    </source>
</evidence>
<dbReference type="FunFam" id="3.90.1300.10:FF:000003">
    <property type="entry name" value="Amidase signature enzyme"/>
    <property type="match status" value="1"/>
</dbReference>
<feature type="active site" description="Charge relay system" evidence="5">
    <location>
        <position position="123"/>
    </location>
</feature>
<feature type="binding site" evidence="6">
    <location>
        <position position="198"/>
    </location>
    <ligand>
        <name>substrate</name>
    </ligand>
</feature>
<evidence type="ECO:0000256" key="6">
    <source>
        <dbReference type="PIRSR" id="PIRSR001221-2"/>
    </source>
</evidence>
<feature type="domain" description="Amidase" evidence="7">
    <location>
        <begin position="68"/>
        <end position="557"/>
    </location>
</feature>
<protein>
    <recommendedName>
        <fullName evidence="3">amidase</fullName>
        <ecNumber evidence="3">3.5.1.4</ecNumber>
    </recommendedName>
</protein>
<dbReference type="GO" id="GO:0009062">
    <property type="term" value="P:fatty acid catabolic process"/>
    <property type="evidence" value="ECO:0007669"/>
    <property type="project" value="TreeGrafter"/>
</dbReference>
<dbReference type="GO" id="GO:0004040">
    <property type="term" value="F:amidase activity"/>
    <property type="evidence" value="ECO:0007669"/>
    <property type="project" value="UniProtKB-EC"/>
</dbReference>
<reference evidence="8 9" key="1">
    <citation type="submission" date="2019-03" db="EMBL/GenBank/DDBJ databases">
        <title>Rhodosporidium diobovatum UCD-FST 08-225 genome sequencing, assembly, and annotation.</title>
        <authorList>
            <person name="Fakankun I.U."/>
            <person name="Fristensky B."/>
            <person name="Levin D.B."/>
        </authorList>
    </citation>
    <scope>NUCLEOTIDE SEQUENCE [LARGE SCALE GENOMIC DNA]</scope>
    <source>
        <strain evidence="8 9">UCD-FST 08-225</strain>
    </source>
</reference>
<feature type="binding site" evidence="6">
    <location>
        <begin position="219"/>
        <end position="222"/>
    </location>
    <ligand>
        <name>substrate</name>
    </ligand>
</feature>
<organism evidence="8 9">
    <name type="scientific">Rhodotorula diobovata</name>
    <dbReference type="NCBI Taxonomy" id="5288"/>
    <lineage>
        <taxon>Eukaryota</taxon>
        <taxon>Fungi</taxon>
        <taxon>Dikarya</taxon>
        <taxon>Basidiomycota</taxon>
        <taxon>Pucciniomycotina</taxon>
        <taxon>Microbotryomycetes</taxon>
        <taxon>Sporidiobolales</taxon>
        <taxon>Sporidiobolaceae</taxon>
        <taxon>Rhodotorula</taxon>
    </lineage>
</organism>
<comment type="similarity">
    <text evidence="2">Belongs to the amidase family.</text>
</comment>
<sequence>MLWTPNWQVNRDLKAVEQAKAIDLGRKLYAEYGSDITPDLERAILCANAPAITRNIEQRTPGWTATNVVLVYVRSATRAHERCNVLTEVLFNEAVKAALDLDAQFDKTGKLVGPLHGVPVSIKDQVDIQSHDSTMGLTHKINTPATQDATLIRLIKQAGGIPFVKTNVPQTMLSFESGNPLFGRSSNPYNPERITGGSSGGEGGLLGSDGSVVGIGSDIGGSLRIPAHFSGCYSIKPCAGRISSRGCRHFNAGFTAVMSSMGAMGRSVADIELMMRVQLDAAPSLAATEDLVPLPYRDVPAFGPKDKLRFGFFTQDGFCRTSPACERAVRETVEALRRQGHECVEFEPPSAIDAMECFVALTSAGRYETLLSHLQGDPQESSLFLATIGPKLPSFVRSALAWLVDNVVGDVQFGRLLRASKGRTVKEMQKWQHKRDEYVDATRHLLWSHHAFDAVLCPPQATPALRHGETWNLSPLALKTIQFNVVDSTVGLVPVTRVDPALDTPDEAFARKLASEPGSSLVEKRVYGPGGVYDAEAMAGLPVGVQIVGRKWDEERVIELMKVVDSALGERGFAPGDFRKRQDERVY</sequence>
<evidence type="ECO:0000256" key="5">
    <source>
        <dbReference type="PIRSR" id="PIRSR001221-1"/>
    </source>
</evidence>
<dbReference type="InterPro" id="IPR023631">
    <property type="entry name" value="Amidase_dom"/>
</dbReference>
<evidence type="ECO:0000256" key="2">
    <source>
        <dbReference type="ARBA" id="ARBA00009199"/>
    </source>
</evidence>
<comment type="caution">
    <text evidence="8">The sequence shown here is derived from an EMBL/GenBank/DDBJ whole genome shotgun (WGS) entry which is preliminary data.</text>
</comment>
<dbReference type="Proteomes" id="UP000311382">
    <property type="component" value="Unassembled WGS sequence"/>
</dbReference>
<dbReference type="Pfam" id="PF01425">
    <property type="entry name" value="Amidase"/>
    <property type="match status" value="1"/>
</dbReference>
<gene>
    <name evidence="8" type="ORF">DMC30DRAFT_366281</name>
</gene>
<evidence type="ECO:0000313" key="8">
    <source>
        <dbReference type="EMBL" id="TNY19601.1"/>
    </source>
</evidence>
<feature type="active site" description="Charge relay system" evidence="5">
    <location>
        <position position="198"/>
    </location>
</feature>
<dbReference type="InterPro" id="IPR052096">
    <property type="entry name" value="Endocannabinoid_amidase"/>
</dbReference>
<accession>A0A5C5FV89</accession>
<dbReference type="PIRSF" id="PIRSF001221">
    <property type="entry name" value="Amidase_fungi"/>
    <property type="match status" value="1"/>
</dbReference>
<keyword evidence="4" id="KW-0378">Hydrolase</keyword>
<dbReference type="OrthoDB" id="6428749at2759"/>
<dbReference type="EMBL" id="SOZI01000090">
    <property type="protein sequence ID" value="TNY19601.1"/>
    <property type="molecule type" value="Genomic_DNA"/>
</dbReference>
<evidence type="ECO:0000259" key="7">
    <source>
        <dbReference type="Pfam" id="PF01425"/>
    </source>
</evidence>
<dbReference type="InterPro" id="IPR036928">
    <property type="entry name" value="AS_sf"/>
</dbReference>
<evidence type="ECO:0000256" key="1">
    <source>
        <dbReference type="ARBA" id="ARBA00001311"/>
    </source>
</evidence>
<evidence type="ECO:0000313" key="9">
    <source>
        <dbReference type="Proteomes" id="UP000311382"/>
    </source>
</evidence>
<dbReference type="EC" id="3.5.1.4" evidence="3"/>
<name>A0A5C5FV89_9BASI</name>
<dbReference type="PROSITE" id="PS00571">
    <property type="entry name" value="AMIDASES"/>
    <property type="match status" value="1"/>
</dbReference>
<feature type="active site" description="Acyl-ester intermediate" evidence="5">
    <location>
        <position position="222"/>
    </location>
</feature>